<reference evidence="1 2" key="1">
    <citation type="submission" date="2007-10" db="EMBL/GenBank/DDBJ databases">
        <title>Complete sequence of Desulfococcus oleovorans Hxd3.</title>
        <authorList>
            <consortium name="US DOE Joint Genome Institute"/>
            <person name="Copeland A."/>
            <person name="Lucas S."/>
            <person name="Lapidus A."/>
            <person name="Barry K."/>
            <person name="Glavina del Rio T."/>
            <person name="Dalin E."/>
            <person name="Tice H."/>
            <person name="Pitluck S."/>
            <person name="Kiss H."/>
            <person name="Brettin T."/>
            <person name="Bruce D."/>
            <person name="Detter J.C."/>
            <person name="Han C."/>
            <person name="Schmutz J."/>
            <person name="Larimer F."/>
            <person name="Land M."/>
            <person name="Hauser L."/>
            <person name="Kyrpides N."/>
            <person name="Kim E."/>
            <person name="Wawrik B."/>
            <person name="Richardson P."/>
        </authorList>
    </citation>
    <scope>NUCLEOTIDE SEQUENCE [LARGE SCALE GENOMIC DNA]</scope>
    <source>
        <strain evidence="2">DSM 6200 / JCM 39069 / Hxd3</strain>
    </source>
</reference>
<dbReference type="OrthoDB" id="9789917at2"/>
<dbReference type="AlphaFoldDB" id="A8ZXM0"/>
<dbReference type="STRING" id="96561.Dole_1172"/>
<protein>
    <submittedName>
        <fullName evidence="1">Conserved hypothetical cytosolic protein</fullName>
    </submittedName>
</protein>
<accession>A8ZXM0</accession>
<proteinExistence type="predicted"/>
<keyword evidence="2" id="KW-1185">Reference proteome</keyword>
<sequence>MEERMIETKTLANGLEMSIYDASRKIAGDRWYVVLLARVVVPVREGFLGQGADAMDPADVQKALGEIVVFEQRRERNFVDDNDKTAVFDNLYQTFSSGTGSYVAHPDFPARFIKKRLSECLAG</sequence>
<organism evidence="1 2">
    <name type="scientific">Desulfosudis oleivorans (strain DSM 6200 / JCM 39069 / Hxd3)</name>
    <name type="common">Desulfococcus oleovorans</name>
    <dbReference type="NCBI Taxonomy" id="96561"/>
    <lineage>
        <taxon>Bacteria</taxon>
        <taxon>Pseudomonadati</taxon>
        <taxon>Thermodesulfobacteriota</taxon>
        <taxon>Desulfobacteria</taxon>
        <taxon>Desulfobacterales</taxon>
        <taxon>Desulfosudaceae</taxon>
        <taxon>Desulfosudis</taxon>
    </lineage>
</organism>
<name>A8ZXM0_DESOH</name>
<evidence type="ECO:0000313" key="2">
    <source>
        <dbReference type="Proteomes" id="UP000008561"/>
    </source>
</evidence>
<dbReference type="KEGG" id="dol:Dole_1172"/>
<dbReference type="HOGENOM" id="CLU_145294_0_0_7"/>
<dbReference type="Proteomes" id="UP000008561">
    <property type="component" value="Chromosome"/>
</dbReference>
<evidence type="ECO:0000313" key="1">
    <source>
        <dbReference type="EMBL" id="ABW66978.1"/>
    </source>
</evidence>
<dbReference type="eggNOG" id="ENOG5032SCC">
    <property type="taxonomic scope" value="Bacteria"/>
</dbReference>
<gene>
    <name evidence="1" type="ordered locus">Dole_1172</name>
</gene>
<dbReference type="EMBL" id="CP000859">
    <property type="protein sequence ID" value="ABW66978.1"/>
    <property type="molecule type" value="Genomic_DNA"/>
</dbReference>